<feature type="signal peptide" evidence="2">
    <location>
        <begin position="1"/>
        <end position="21"/>
    </location>
</feature>
<dbReference type="InterPro" id="IPR037873">
    <property type="entry name" value="BamE-like"/>
</dbReference>
<dbReference type="InterPro" id="IPR024418">
    <property type="entry name" value="DUF3862"/>
</dbReference>
<gene>
    <name evidence="3" type="ORF">ABID28_001085</name>
</gene>
<name>A0ABV2JFA4_9STRE</name>
<feature type="chain" id="PRO_5046593097" description="DUF3862 domain-containing protein" evidence="2">
    <location>
        <begin position="22"/>
        <end position="207"/>
    </location>
</feature>
<keyword evidence="1 2" id="KW-0732">Signal</keyword>
<proteinExistence type="predicted"/>
<comment type="caution">
    <text evidence="3">The sequence shown here is derived from an EMBL/GenBank/DDBJ whole genome shotgun (WGS) entry which is preliminary data.</text>
</comment>
<accession>A0ABV2JFA4</accession>
<dbReference type="Proteomes" id="UP001549037">
    <property type="component" value="Unassembled WGS sequence"/>
</dbReference>
<dbReference type="EMBL" id="JBEPLN010000015">
    <property type="protein sequence ID" value="MET3634442.1"/>
    <property type="molecule type" value="Genomic_DNA"/>
</dbReference>
<reference evidence="3 4" key="1">
    <citation type="submission" date="2024-06" db="EMBL/GenBank/DDBJ databases">
        <title>Genomic Encyclopedia of Type Strains, Phase IV (KMG-IV): sequencing the most valuable type-strain genomes for metagenomic binning, comparative biology and taxonomic classification.</title>
        <authorList>
            <person name="Goeker M."/>
        </authorList>
    </citation>
    <scope>NUCLEOTIDE SEQUENCE [LARGE SCALE GENOMIC DNA]</scope>
    <source>
        <strain evidence="3 4">DSM 28302</strain>
    </source>
</reference>
<protein>
    <recommendedName>
        <fullName evidence="5">DUF3862 domain-containing protein</fullName>
    </recommendedName>
</protein>
<dbReference type="Gene3D" id="3.30.1450.10">
    <property type="match status" value="2"/>
</dbReference>
<evidence type="ECO:0000313" key="3">
    <source>
        <dbReference type="EMBL" id="MET3634442.1"/>
    </source>
</evidence>
<dbReference type="RefSeq" id="WP_354368809.1">
    <property type="nucleotide sequence ID" value="NZ_JBEPLN010000015.1"/>
</dbReference>
<keyword evidence="4" id="KW-1185">Reference proteome</keyword>
<evidence type="ECO:0008006" key="5">
    <source>
        <dbReference type="Google" id="ProtNLM"/>
    </source>
</evidence>
<organism evidence="3 4">
    <name type="scientific">Streptococcus porcorum</name>
    <dbReference type="NCBI Taxonomy" id="701526"/>
    <lineage>
        <taxon>Bacteria</taxon>
        <taxon>Bacillati</taxon>
        <taxon>Bacillota</taxon>
        <taxon>Bacilli</taxon>
        <taxon>Lactobacillales</taxon>
        <taxon>Streptococcaceae</taxon>
        <taxon>Streptococcus</taxon>
    </lineage>
</organism>
<dbReference type="Pfam" id="PF12978">
    <property type="entry name" value="DUF3862"/>
    <property type="match status" value="1"/>
</dbReference>
<evidence type="ECO:0000313" key="4">
    <source>
        <dbReference type="Proteomes" id="UP001549037"/>
    </source>
</evidence>
<evidence type="ECO:0000256" key="2">
    <source>
        <dbReference type="SAM" id="SignalP"/>
    </source>
</evidence>
<evidence type="ECO:0000256" key="1">
    <source>
        <dbReference type="ARBA" id="ARBA00022729"/>
    </source>
</evidence>
<sequence>MKKIYSLLALGLLATYPAVEAVLLPQANVVYADDAKTVEENNKSTKAETKWRALFDQIAVGDMMAENPEGSSLEDVKKLLGEPKESEKDDSYGIETEIMTWEKKSTTITLTFSKNKVVHKEIQGYLYNRTSKIGLKEFNALADNLSYADAVKTLGNPDGYSEMIIDGENTKTAYWQTGIKRKNGDATIVLTFDKDILTSKTQQELKD</sequence>